<protein>
    <submittedName>
        <fullName evidence="1">Uncharacterized protein</fullName>
    </submittedName>
</protein>
<accession>A0A1R2BH95</accession>
<organism evidence="1 2">
    <name type="scientific">Stentor coeruleus</name>
    <dbReference type="NCBI Taxonomy" id="5963"/>
    <lineage>
        <taxon>Eukaryota</taxon>
        <taxon>Sar</taxon>
        <taxon>Alveolata</taxon>
        <taxon>Ciliophora</taxon>
        <taxon>Postciliodesmatophora</taxon>
        <taxon>Heterotrichea</taxon>
        <taxon>Heterotrichida</taxon>
        <taxon>Stentoridae</taxon>
        <taxon>Stentor</taxon>
    </lineage>
</organism>
<sequence>MKNRMNTFQPLDLKESELDDILLVYISKDTFKRNKISEIVVDWMSHALEYRLLKDKLVDNKRFLPYLNEKIQNKLGKMSKISQKKKMIKRNIQDINKYLDFDKNTTMILTEASRMIRKVSSLSEKGLKSKALLKNDNLNNLRISMYQIYNDDFNARIFT</sequence>
<name>A0A1R2BH95_9CILI</name>
<dbReference type="AlphaFoldDB" id="A0A1R2BH95"/>
<dbReference type="EMBL" id="MPUH01000647">
    <property type="protein sequence ID" value="OMJ76153.1"/>
    <property type="molecule type" value="Genomic_DNA"/>
</dbReference>
<reference evidence="1 2" key="1">
    <citation type="submission" date="2016-11" db="EMBL/GenBank/DDBJ databases">
        <title>The macronuclear genome of Stentor coeruleus: a giant cell with tiny introns.</title>
        <authorList>
            <person name="Slabodnick M."/>
            <person name="Ruby J.G."/>
            <person name="Reiff S.B."/>
            <person name="Swart E.C."/>
            <person name="Gosai S."/>
            <person name="Prabakaran S."/>
            <person name="Witkowska E."/>
            <person name="Larue G.E."/>
            <person name="Fisher S."/>
            <person name="Freeman R.M."/>
            <person name="Gunawardena J."/>
            <person name="Chu W."/>
            <person name="Stover N.A."/>
            <person name="Gregory B.D."/>
            <person name="Nowacki M."/>
            <person name="Derisi J."/>
            <person name="Roy S.W."/>
            <person name="Marshall W.F."/>
            <person name="Sood P."/>
        </authorList>
    </citation>
    <scope>NUCLEOTIDE SEQUENCE [LARGE SCALE GENOMIC DNA]</scope>
    <source>
        <strain evidence="1">WM001</strain>
    </source>
</reference>
<comment type="caution">
    <text evidence="1">The sequence shown here is derived from an EMBL/GenBank/DDBJ whole genome shotgun (WGS) entry which is preliminary data.</text>
</comment>
<proteinExistence type="predicted"/>
<dbReference type="Proteomes" id="UP000187209">
    <property type="component" value="Unassembled WGS sequence"/>
</dbReference>
<evidence type="ECO:0000313" key="1">
    <source>
        <dbReference type="EMBL" id="OMJ76153.1"/>
    </source>
</evidence>
<evidence type="ECO:0000313" key="2">
    <source>
        <dbReference type="Proteomes" id="UP000187209"/>
    </source>
</evidence>
<keyword evidence="2" id="KW-1185">Reference proteome</keyword>
<gene>
    <name evidence="1" type="ORF">SteCoe_24523</name>
</gene>